<proteinExistence type="predicted"/>
<feature type="domain" description="Reverse transcriptase/retrotransposon-derived protein RNase H-like" evidence="2">
    <location>
        <begin position="98"/>
        <end position="185"/>
    </location>
</feature>
<dbReference type="Proteomes" id="UP001234989">
    <property type="component" value="Chromosome 8"/>
</dbReference>
<evidence type="ECO:0000256" key="1">
    <source>
        <dbReference type="ARBA" id="ARBA00023268"/>
    </source>
</evidence>
<dbReference type="EMBL" id="CP133619">
    <property type="protein sequence ID" value="WMV42581.1"/>
    <property type="molecule type" value="Genomic_DNA"/>
</dbReference>
<keyword evidence="4" id="KW-1185">Reference proteome</keyword>
<dbReference type="SUPFAM" id="SSF56672">
    <property type="entry name" value="DNA/RNA polymerases"/>
    <property type="match status" value="1"/>
</dbReference>
<accession>A0AAF0UBN0</accession>
<keyword evidence="1" id="KW-0511">Multifunctional enzyme</keyword>
<dbReference type="PANTHER" id="PTHR37984">
    <property type="entry name" value="PROTEIN CBG26694"/>
    <property type="match status" value="1"/>
</dbReference>
<dbReference type="AlphaFoldDB" id="A0AAF0UBN0"/>
<evidence type="ECO:0000313" key="4">
    <source>
        <dbReference type="Proteomes" id="UP001234989"/>
    </source>
</evidence>
<sequence length="229" mass="25858">MTWLSPYYDVLNCNAKLVTLEIPGRERLEWEGVYKPKPAKSPFIESIAIVSEVKEVFFTDSPGLRELKAQIQELLDKGSSVLVLCRGLLMAKEVPFEWTEKCDESFQELKTLLITTPILALSVEGKDFIVYCDASHPNLGDVLMQDKNVIAYASRQLKDADVDSLSTESILVVSKFKEAFRTDLYGMPPDRDIDFCIDLQPDTLPISIPPYRMTPTGLRELKSSYPRAS</sequence>
<dbReference type="InterPro" id="IPR041577">
    <property type="entry name" value="RT_RNaseH_2"/>
</dbReference>
<gene>
    <name evidence="3" type="ORF">MTR67_035966</name>
</gene>
<dbReference type="InterPro" id="IPR043502">
    <property type="entry name" value="DNA/RNA_pol_sf"/>
</dbReference>
<dbReference type="PANTHER" id="PTHR37984:SF5">
    <property type="entry name" value="PROTEIN NYNRIN-LIKE"/>
    <property type="match status" value="1"/>
</dbReference>
<name>A0AAF0UBN0_SOLVR</name>
<dbReference type="GO" id="GO:0003824">
    <property type="term" value="F:catalytic activity"/>
    <property type="evidence" value="ECO:0007669"/>
    <property type="project" value="UniProtKB-KW"/>
</dbReference>
<dbReference type="InterPro" id="IPR043128">
    <property type="entry name" value="Rev_trsase/Diguanyl_cyclase"/>
</dbReference>
<protein>
    <recommendedName>
        <fullName evidence="2">Reverse transcriptase/retrotransposon-derived protein RNase H-like domain-containing protein</fullName>
    </recommendedName>
</protein>
<dbReference type="Gene3D" id="3.30.70.270">
    <property type="match status" value="1"/>
</dbReference>
<dbReference type="InterPro" id="IPR050951">
    <property type="entry name" value="Retrovirus_Pol_polyprotein"/>
</dbReference>
<organism evidence="3 4">
    <name type="scientific">Solanum verrucosum</name>
    <dbReference type="NCBI Taxonomy" id="315347"/>
    <lineage>
        <taxon>Eukaryota</taxon>
        <taxon>Viridiplantae</taxon>
        <taxon>Streptophyta</taxon>
        <taxon>Embryophyta</taxon>
        <taxon>Tracheophyta</taxon>
        <taxon>Spermatophyta</taxon>
        <taxon>Magnoliopsida</taxon>
        <taxon>eudicotyledons</taxon>
        <taxon>Gunneridae</taxon>
        <taxon>Pentapetalae</taxon>
        <taxon>asterids</taxon>
        <taxon>lamiids</taxon>
        <taxon>Solanales</taxon>
        <taxon>Solanaceae</taxon>
        <taxon>Solanoideae</taxon>
        <taxon>Solaneae</taxon>
        <taxon>Solanum</taxon>
    </lineage>
</organism>
<dbReference type="Pfam" id="PF17919">
    <property type="entry name" value="RT_RNaseH_2"/>
    <property type="match status" value="1"/>
</dbReference>
<evidence type="ECO:0000313" key="3">
    <source>
        <dbReference type="EMBL" id="WMV42581.1"/>
    </source>
</evidence>
<evidence type="ECO:0000259" key="2">
    <source>
        <dbReference type="Pfam" id="PF17919"/>
    </source>
</evidence>
<reference evidence="3" key="1">
    <citation type="submission" date="2023-08" db="EMBL/GenBank/DDBJ databases">
        <title>A de novo genome assembly of Solanum verrucosum Schlechtendal, a Mexican diploid species geographically isolated from the other diploid A-genome species in potato relatives.</title>
        <authorList>
            <person name="Hosaka K."/>
        </authorList>
    </citation>
    <scope>NUCLEOTIDE SEQUENCE</scope>
    <source>
        <tissue evidence="3">Young leaves</tissue>
    </source>
</reference>